<evidence type="ECO:0000256" key="7">
    <source>
        <dbReference type="SAM" id="Phobius"/>
    </source>
</evidence>
<dbReference type="InterPro" id="IPR051393">
    <property type="entry name" value="ABC_transporter_permease"/>
</dbReference>
<evidence type="ECO:0000313" key="10">
    <source>
        <dbReference type="Proteomes" id="UP000596929"/>
    </source>
</evidence>
<protein>
    <submittedName>
        <fullName evidence="9">Sugar ABC transporter permease</fullName>
    </submittedName>
</protein>
<gene>
    <name evidence="9" type="ORF">H8S20_04700</name>
</gene>
<feature type="transmembrane region" description="Helical" evidence="7">
    <location>
        <begin position="164"/>
        <end position="188"/>
    </location>
</feature>
<dbReference type="EMBL" id="JACOOO010000005">
    <property type="protein sequence ID" value="MBC5628190.1"/>
    <property type="molecule type" value="Genomic_DNA"/>
</dbReference>
<evidence type="ECO:0000259" key="8">
    <source>
        <dbReference type="PROSITE" id="PS50928"/>
    </source>
</evidence>
<feature type="domain" description="ABC transmembrane type-1" evidence="8">
    <location>
        <begin position="76"/>
        <end position="288"/>
    </location>
</feature>
<dbReference type="PANTHER" id="PTHR30193">
    <property type="entry name" value="ABC TRANSPORTER PERMEASE PROTEIN"/>
    <property type="match status" value="1"/>
</dbReference>
<evidence type="ECO:0000256" key="4">
    <source>
        <dbReference type="ARBA" id="ARBA00022692"/>
    </source>
</evidence>
<accession>A0ABR7DAL9</accession>
<feature type="transmembrane region" description="Helical" evidence="7">
    <location>
        <begin position="80"/>
        <end position="102"/>
    </location>
</feature>
<name>A0ABR7DAL9_9CLOT</name>
<dbReference type="SUPFAM" id="SSF161098">
    <property type="entry name" value="MetI-like"/>
    <property type="match status" value="1"/>
</dbReference>
<dbReference type="InterPro" id="IPR035906">
    <property type="entry name" value="MetI-like_sf"/>
</dbReference>
<keyword evidence="4 7" id="KW-0812">Transmembrane</keyword>
<keyword evidence="3" id="KW-1003">Cell membrane</keyword>
<dbReference type="Proteomes" id="UP000596929">
    <property type="component" value="Unassembled WGS sequence"/>
</dbReference>
<keyword evidence="2" id="KW-0813">Transport</keyword>
<dbReference type="Gene3D" id="1.10.3720.10">
    <property type="entry name" value="MetI-like"/>
    <property type="match status" value="1"/>
</dbReference>
<dbReference type="PROSITE" id="PS50928">
    <property type="entry name" value="ABC_TM1"/>
    <property type="match status" value="1"/>
</dbReference>
<organism evidence="9 10">
    <name type="scientific">Clostridium hominis</name>
    <dbReference type="NCBI Taxonomy" id="2763036"/>
    <lineage>
        <taxon>Bacteria</taxon>
        <taxon>Bacillati</taxon>
        <taxon>Bacillota</taxon>
        <taxon>Clostridia</taxon>
        <taxon>Eubacteriales</taxon>
        <taxon>Clostridiaceae</taxon>
        <taxon>Clostridium</taxon>
    </lineage>
</organism>
<evidence type="ECO:0000313" key="9">
    <source>
        <dbReference type="EMBL" id="MBC5628190.1"/>
    </source>
</evidence>
<feature type="transmembrane region" description="Helical" evidence="7">
    <location>
        <begin position="272"/>
        <end position="292"/>
    </location>
</feature>
<reference evidence="9 10" key="1">
    <citation type="submission" date="2020-08" db="EMBL/GenBank/DDBJ databases">
        <title>Genome public.</title>
        <authorList>
            <person name="Liu C."/>
            <person name="Sun Q."/>
        </authorList>
    </citation>
    <scope>NUCLEOTIDE SEQUENCE [LARGE SCALE GENOMIC DNA]</scope>
    <source>
        <strain evidence="9 10">NSJ-6</strain>
    </source>
</reference>
<dbReference type="CDD" id="cd06261">
    <property type="entry name" value="TM_PBP2"/>
    <property type="match status" value="1"/>
</dbReference>
<comment type="subcellular location">
    <subcellularLocation>
        <location evidence="1">Cell membrane</location>
        <topology evidence="1">Multi-pass membrane protein</topology>
    </subcellularLocation>
</comment>
<evidence type="ECO:0000256" key="2">
    <source>
        <dbReference type="ARBA" id="ARBA00022448"/>
    </source>
</evidence>
<evidence type="ECO:0000256" key="5">
    <source>
        <dbReference type="ARBA" id="ARBA00022989"/>
    </source>
</evidence>
<evidence type="ECO:0000256" key="1">
    <source>
        <dbReference type="ARBA" id="ARBA00004651"/>
    </source>
</evidence>
<sequence length="301" mass="34352">MASAKNKKKLWIFLFLLPTLCAFCLFYLYPILTVFATSFAKWDYSNILKPEFYKGKELFTNYKYILTEYPYFWEALRNSMAWALCGVVIQVPIAVTVAIMLSKSLPGWKFARNVYIIPNIISTAAMGLIFLQIYNPRFGVINQIIQLFAPGFDQNILLLPKVNFWAMTFSYILFAGSSTIMILGQIFAIPTEIYEAATLDNITGWKREWYITLPLIKDTIKTVTILAATAGFLLYNEVYFLTQGAAGTKSISYIIRELAITSSRTQYARANTVGVIQILGGLFIIIVINLLFKSRKKEEWN</sequence>
<dbReference type="PANTHER" id="PTHR30193:SF37">
    <property type="entry name" value="INNER MEMBRANE ABC TRANSPORTER PERMEASE PROTEIN YCJO"/>
    <property type="match status" value="1"/>
</dbReference>
<proteinExistence type="predicted"/>
<evidence type="ECO:0000256" key="6">
    <source>
        <dbReference type="ARBA" id="ARBA00023136"/>
    </source>
</evidence>
<evidence type="ECO:0000256" key="3">
    <source>
        <dbReference type="ARBA" id="ARBA00022475"/>
    </source>
</evidence>
<keyword evidence="10" id="KW-1185">Reference proteome</keyword>
<feature type="transmembrane region" description="Helical" evidence="7">
    <location>
        <begin position="114"/>
        <end position="134"/>
    </location>
</feature>
<feature type="transmembrane region" description="Helical" evidence="7">
    <location>
        <begin position="209"/>
        <end position="235"/>
    </location>
</feature>
<comment type="caution">
    <text evidence="9">The sequence shown here is derived from an EMBL/GenBank/DDBJ whole genome shotgun (WGS) entry which is preliminary data.</text>
</comment>
<keyword evidence="6 7" id="KW-0472">Membrane</keyword>
<keyword evidence="5 7" id="KW-1133">Transmembrane helix</keyword>
<dbReference type="InterPro" id="IPR000515">
    <property type="entry name" value="MetI-like"/>
</dbReference>